<reference evidence="3 4" key="1">
    <citation type="submission" date="2024-10" db="EMBL/GenBank/DDBJ databases">
        <title>The Natural Products Discovery Center: Release of the First 8490 Sequenced Strains for Exploring Actinobacteria Biosynthetic Diversity.</title>
        <authorList>
            <person name="Kalkreuter E."/>
            <person name="Kautsar S.A."/>
            <person name="Yang D."/>
            <person name="Bader C.D."/>
            <person name="Teijaro C.N."/>
            <person name="Fluegel L."/>
            <person name="Davis C.M."/>
            <person name="Simpson J.R."/>
            <person name="Lauterbach L."/>
            <person name="Steele A.D."/>
            <person name="Gui C."/>
            <person name="Meng S."/>
            <person name="Li G."/>
            <person name="Viehrig K."/>
            <person name="Ye F."/>
            <person name="Su P."/>
            <person name="Kiefer A.F."/>
            <person name="Nichols A."/>
            <person name="Cepeda A.J."/>
            <person name="Yan W."/>
            <person name="Fan B."/>
            <person name="Jiang Y."/>
            <person name="Adhikari A."/>
            <person name="Zheng C.-J."/>
            <person name="Schuster L."/>
            <person name="Cowan T.M."/>
            <person name="Smanski M.J."/>
            <person name="Chevrette M.G."/>
            <person name="De Carvalho L.P.S."/>
            <person name="Shen B."/>
        </authorList>
    </citation>
    <scope>NUCLEOTIDE SEQUENCE [LARGE SCALE GENOMIC DNA]</scope>
    <source>
        <strain evidence="3 4">NPDC050545</strain>
    </source>
</reference>
<dbReference type="SUPFAM" id="SSF51338">
    <property type="entry name" value="Composite domain of metallo-dependent hydrolases"/>
    <property type="match status" value="1"/>
</dbReference>
<dbReference type="RefSeq" id="WP_397092332.1">
    <property type="nucleotide sequence ID" value="NZ_JBITGY010000026.1"/>
</dbReference>
<protein>
    <submittedName>
        <fullName evidence="3">Amidohydrolase</fullName>
        <ecNumber evidence="3">3.5.-.-</ecNumber>
    </submittedName>
</protein>
<dbReference type="EMBL" id="JBITGY010000026">
    <property type="protein sequence ID" value="MFI6505894.1"/>
    <property type="molecule type" value="Genomic_DNA"/>
</dbReference>
<keyword evidence="1" id="KW-0732">Signal</keyword>
<sequence>MRRILAALLPLIAGVAVPAQAGADTVLRNGFVYTVDARNSVAEAIAIDNGKIVYVGDDAGVRRHIGGMTKVIDLKGRMVMPGLHEGHIHDITRDDRKTCDLKADPLTVKQFQSRVRACLADPELGGEPDDFLQVTNLYMQFLRPAGTAPHKRMLDALATKRPITVSAAVTAHTMLVNQRALDLAGITKNTPDPAGGRINHDKNGEPNGLLEDAAARLVTKLIPPPPPISAERAVELAGLRMRDFSKEGITSFFVPGSDAGTVRTFQRLRTAGGLTARAHFAISTGIGELRKPRTLYERLAGIRRELERAGQIPLPVRSWRPGRQEGPRLVAEPGVSVDGVKILLDGIVQYPAQTAAMLKPYLDSKGKPRTGKSARGELYVDGKLLNPVVAELERLGYQAHIHAIGDRAVRTALDAFAAARKANPGIRAHQTIAHAEVVDPADYRRFATLDVTASMGLQWAKPAPDSTEAVKPYLGARFDLYEPAEPITRAGGRVSLGSDCCLDPFDEWFGLEASILREADWGKAYPEYAGKLNALPGLSRAEAIRAVTINGAYQVHQEKVTGSLEAGKLADLIVLDQNITTVPLDDISRTDVLLTMVGGKEVWAAKPFT</sequence>
<dbReference type="EC" id="3.5.-.-" evidence="3"/>
<dbReference type="CDD" id="cd01300">
    <property type="entry name" value="YtcJ_like"/>
    <property type="match status" value="1"/>
</dbReference>
<dbReference type="Pfam" id="PF07969">
    <property type="entry name" value="Amidohydro_3"/>
    <property type="match status" value="1"/>
</dbReference>
<dbReference type="Proteomes" id="UP001612741">
    <property type="component" value="Unassembled WGS sequence"/>
</dbReference>
<name>A0ABW7ZFY5_9ACTN</name>
<accession>A0ABW7ZFY5</accession>
<dbReference type="Gene3D" id="3.20.20.140">
    <property type="entry name" value="Metal-dependent hydrolases"/>
    <property type="match status" value="1"/>
</dbReference>
<dbReference type="InterPro" id="IPR032466">
    <property type="entry name" value="Metal_Hydrolase"/>
</dbReference>
<feature type="domain" description="Amidohydrolase 3" evidence="2">
    <location>
        <begin position="70"/>
        <end position="602"/>
    </location>
</feature>
<comment type="caution">
    <text evidence="3">The sequence shown here is derived from an EMBL/GenBank/DDBJ whole genome shotgun (WGS) entry which is preliminary data.</text>
</comment>
<evidence type="ECO:0000256" key="1">
    <source>
        <dbReference type="SAM" id="SignalP"/>
    </source>
</evidence>
<dbReference type="Gene3D" id="3.10.310.70">
    <property type="match status" value="1"/>
</dbReference>
<dbReference type="InterPro" id="IPR011059">
    <property type="entry name" value="Metal-dep_hydrolase_composite"/>
</dbReference>
<keyword evidence="4" id="KW-1185">Reference proteome</keyword>
<evidence type="ECO:0000313" key="4">
    <source>
        <dbReference type="Proteomes" id="UP001612741"/>
    </source>
</evidence>
<evidence type="ECO:0000259" key="2">
    <source>
        <dbReference type="Pfam" id="PF07969"/>
    </source>
</evidence>
<evidence type="ECO:0000313" key="3">
    <source>
        <dbReference type="EMBL" id="MFI6505894.1"/>
    </source>
</evidence>
<dbReference type="PANTHER" id="PTHR22642">
    <property type="entry name" value="IMIDAZOLONEPROPIONASE"/>
    <property type="match status" value="1"/>
</dbReference>
<dbReference type="InterPro" id="IPR013108">
    <property type="entry name" value="Amidohydro_3"/>
</dbReference>
<dbReference type="GO" id="GO:0016787">
    <property type="term" value="F:hydrolase activity"/>
    <property type="evidence" value="ECO:0007669"/>
    <property type="project" value="UniProtKB-KW"/>
</dbReference>
<dbReference type="SUPFAM" id="SSF51556">
    <property type="entry name" value="Metallo-dependent hydrolases"/>
    <property type="match status" value="1"/>
</dbReference>
<dbReference type="InterPro" id="IPR033932">
    <property type="entry name" value="YtcJ-like"/>
</dbReference>
<organism evidence="3 4">
    <name type="scientific">Nonomuraea typhae</name>
    <dbReference type="NCBI Taxonomy" id="2603600"/>
    <lineage>
        <taxon>Bacteria</taxon>
        <taxon>Bacillati</taxon>
        <taxon>Actinomycetota</taxon>
        <taxon>Actinomycetes</taxon>
        <taxon>Streptosporangiales</taxon>
        <taxon>Streptosporangiaceae</taxon>
        <taxon>Nonomuraea</taxon>
    </lineage>
</organism>
<feature type="chain" id="PRO_5047385225" evidence="1">
    <location>
        <begin position="22"/>
        <end position="609"/>
    </location>
</feature>
<gene>
    <name evidence="3" type="ORF">ACIBG2_51565</name>
</gene>
<dbReference type="Gene3D" id="2.30.40.10">
    <property type="entry name" value="Urease, subunit C, domain 1"/>
    <property type="match status" value="1"/>
</dbReference>
<keyword evidence="3" id="KW-0378">Hydrolase</keyword>
<proteinExistence type="predicted"/>
<dbReference type="PANTHER" id="PTHR22642:SF2">
    <property type="entry name" value="PROTEIN LONG AFTER FAR-RED 3"/>
    <property type="match status" value="1"/>
</dbReference>
<feature type="signal peptide" evidence="1">
    <location>
        <begin position="1"/>
        <end position="21"/>
    </location>
</feature>